<dbReference type="GO" id="GO:0030150">
    <property type="term" value="P:protein import into mitochondrial matrix"/>
    <property type="evidence" value="ECO:0007669"/>
    <property type="project" value="TreeGrafter"/>
</dbReference>
<comment type="similarity">
    <text evidence="2">Belongs to the Tom20 family.</text>
</comment>
<dbReference type="STRING" id="181874.A0A409YI45"/>
<dbReference type="Pfam" id="PF00856">
    <property type="entry name" value="SET"/>
    <property type="match status" value="1"/>
</dbReference>
<evidence type="ECO:0000256" key="8">
    <source>
        <dbReference type="ARBA" id="ARBA00023128"/>
    </source>
</evidence>
<keyword evidence="5" id="KW-1000">Mitochondrion outer membrane</keyword>
<evidence type="ECO:0000313" key="13">
    <source>
        <dbReference type="EMBL" id="PPR02662.1"/>
    </source>
</evidence>
<dbReference type="GO" id="GO:0006605">
    <property type="term" value="P:protein targeting"/>
    <property type="evidence" value="ECO:0007669"/>
    <property type="project" value="InterPro"/>
</dbReference>
<evidence type="ECO:0000256" key="5">
    <source>
        <dbReference type="ARBA" id="ARBA00022787"/>
    </source>
</evidence>
<evidence type="ECO:0000256" key="4">
    <source>
        <dbReference type="ARBA" id="ARBA00022692"/>
    </source>
</evidence>
<dbReference type="InterPro" id="IPR001214">
    <property type="entry name" value="SET_dom"/>
</dbReference>
<feature type="region of interest" description="Disordered" evidence="10">
    <location>
        <begin position="469"/>
        <end position="489"/>
    </location>
</feature>
<evidence type="ECO:0000256" key="1">
    <source>
        <dbReference type="ARBA" id="ARBA00004572"/>
    </source>
</evidence>
<dbReference type="GO" id="GO:0006886">
    <property type="term" value="P:intracellular protein transport"/>
    <property type="evidence" value="ECO:0007669"/>
    <property type="project" value="InterPro"/>
</dbReference>
<reference evidence="13 14" key="1">
    <citation type="journal article" date="2018" name="Evol. Lett.">
        <title>Horizontal gene cluster transfer increased hallucinogenic mushroom diversity.</title>
        <authorList>
            <person name="Reynolds H.T."/>
            <person name="Vijayakumar V."/>
            <person name="Gluck-Thaler E."/>
            <person name="Korotkin H.B."/>
            <person name="Matheny P.B."/>
            <person name="Slot J.C."/>
        </authorList>
    </citation>
    <scope>NUCLEOTIDE SEQUENCE [LARGE SCALE GENOMIC DNA]</scope>
    <source>
        <strain evidence="13 14">2629</strain>
    </source>
</reference>
<feature type="compositionally biased region" description="Low complexity" evidence="10">
    <location>
        <begin position="158"/>
        <end position="169"/>
    </location>
</feature>
<dbReference type="Gene3D" id="1.20.960.10">
    <property type="entry name" value="Mitochondrial outer membrane translocase complex, subunit Tom20 domain"/>
    <property type="match status" value="1"/>
</dbReference>
<keyword evidence="6" id="KW-0653">Protein transport</keyword>
<dbReference type="PRINTS" id="PR00351">
    <property type="entry name" value="OM20RECEPTOR"/>
</dbReference>
<dbReference type="PANTHER" id="PTHR12430:SF0">
    <property type="entry name" value="TRANSLOCASE OF OUTER MITOCHONDRIAL MEMBRANE 20"/>
    <property type="match status" value="1"/>
</dbReference>
<dbReference type="Gene3D" id="1.10.220.160">
    <property type="match status" value="1"/>
</dbReference>
<evidence type="ECO:0000313" key="14">
    <source>
        <dbReference type="Proteomes" id="UP000284842"/>
    </source>
</evidence>
<feature type="compositionally biased region" description="Basic and acidic residues" evidence="10">
    <location>
        <begin position="587"/>
        <end position="609"/>
    </location>
</feature>
<feature type="domain" description="SET" evidence="12">
    <location>
        <begin position="395"/>
        <end position="543"/>
    </location>
</feature>
<evidence type="ECO:0000256" key="10">
    <source>
        <dbReference type="SAM" id="MobiDB-lite"/>
    </source>
</evidence>
<feature type="compositionally biased region" description="Low complexity" evidence="10">
    <location>
        <begin position="187"/>
        <end position="197"/>
    </location>
</feature>
<dbReference type="GO" id="GO:0008320">
    <property type="term" value="F:protein transmembrane transporter activity"/>
    <property type="evidence" value="ECO:0007669"/>
    <property type="project" value="TreeGrafter"/>
</dbReference>
<keyword evidence="7 11" id="KW-1133">Transmembrane helix</keyword>
<organism evidence="13 14">
    <name type="scientific">Panaeolus cyanescens</name>
    <dbReference type="NCBI Taxonomy" id="181874"/>
    <lineage>
        <taxon>Eukaryota</taxon>
        <taxon>Fungi</taxon>
        <taxon>Dikarya</taxon>
        <taxon>Basidiomycota</taxon>
        <taxon>Agaricomycotina</taxon>
        <taxon>Agaricomycetes</taxon>
        <taxon>Agaricomycetidae</taxon>
        <taxon>Agaricales</taxon>
        <taxon>Agaricineae</taxon>
        <taxon>Galeropsidaceae</taxon>
        <taxon>Panaeolus</taxon>
    </lineage>
</organism>
<feature type="region of interest" description="Disordered" evidence="10">
    <location>
        <begin position="48"/>
        <end position="67"/>
    </location>
</feature>
<dbReference type="InterPro" id="IPR046341">
    <property type="entry name" value="SET_dom_sf"/>
</dbReference>
<dbReference type="InParanoid" id="A0A409YI45"/>
<dbReference type="PANTHER" id="PTHR12430">
    <property type="entry name" value="MITOCHONDRIAL IMPORT RECEPTOR SUBUNIT TOM20"/>
    <property type="match status" value="1"/>
</dbReference>
<keyword evidence="14" id="KW-1185">Reference proteome</keyword>
<feature type="region of interest" description="Disordered" evidence="10">
    <location>
        <begin position="157"/>
        <end position="199"/>
    </location>
</feature>
<evidence type="ECO:0000256" key="7">
    <source>
        <dbReference type="ARBA" id="ARBA00022989"/>
    </source>
</evidence>
<dbReference type="InterPro" id="IPR002056">
    <property type="entry name" value="MAS20"/>
</dbReference>
<evidence type="ECO:0000256" key="3">
    <source>
        <dbReference type="ARBA" id="ARBA00022448"/>
    </source>
</evidence>
<evidence type="ECO:0000256" key="9">
    <source>
        <dbReference type="ARBA" id="ARBA00023136"/>
    </source>
</evidence>
<accession>A0A409YI45</accession>
<keyword evidence="4 11" id="KW-0812">Transmembrane</keyword>
<evidence type="ECO:0000256" key="11">
    <source>
        <dbReference type="SAM" id="Phobius"/>
    </source>
</evidence>
<feature type="transmembrane region" description="Helical" evidence="11">
    <location>
        <begin position="6"/>
        <end position="29"/>
    </location>
</feature>
<keyword evidence="9 11" id="KW-0472">Membrane</keyword>
<dbReference type="SUPFAM" id="SSF82199">
    <property type="entry name" value="SET domain"/>
    <property type="match status" value="1"/>
</dbReference>
<dbReference type="GO" id="GO:0016031">
    <property type="term" value="P:tRNA import into mitochondrion"/>
    <property type="evidence" value="ECO:0007669"/>
    <property type="project" value="TreeGrafter"/>
</dbReference>
<evidence type="ECO:0000256" key="2">
    <source>
        <dbReference type="ARBA" id="ARBA00005792"/>
    </source>
</evidence>
<feature type="compositionally biased region" description="Basic and acidic residues" evidence="10">
    <location>
        <begin position="48"/>
        <end position="60"/>
    </location>
</feature>
<proteinExistence type="inferred from homology"/>
<dbReference type="InterPro" id="IPR023392">
    <property type="entry name" value="Tom20_dom_sf"/>
</dbReference>
<dbReference type="Gene3D" id="6.10.140.2220">
    <property type="match status" value="1"/>
</dbReference>
<keyword evidence="8" id="KW-0496">Mitochondrion</keyword>
<dbReference type="Gene3D" id="2.170.270.10">
    <property type="entry name" value="SET domain"/>
    <property type="match status" value="1"/>
</dbReference>
<sequence>MDNRSTTYITVAAVTVAAGLAAYAVYFDYKRRNDVEFRKKLRKEKKRVEKSVAQSKETESKAATSTLSPESLKEVLANIKKEPLPQSQEEKEAYFMQQVSVGEQLAAQGPVFYLPAASAFFRALRIYPSPVELIVIYEKTIVRPVFELIMALTNLDVSSPSSSLEPSASIVEEETPEEPQDAKDVSPSRSPPSEASSQEWDTVQDRIGAYYDHFPPASTNVSVVSREVSPGQTRHVLVVNKDFAVGDVIYKEFPVVTALDPDLQTTGTHCGHCLRPIEPEMSLQLPKDDSSQNAFELTYCSKACMVNSKKQSHTLLFTLDSPLPAEIPAGPPLPTQNEERHAAQEKFAEYIKRENRSAPLLVARFIARQVAAETQKMVDATNPGAKKAAPTEGDYTDSESETERYALADHIERLRYLEVIPNKEELELFTNVLKTGLPGLEEFITEERHITLTGKMAYNVFGVCFGGGRNDKPAPTQRPEDVEKTRTPYGTQRQIGSALYTVSSYLTHSCQPSARPSFSSGTAEMSIVANKDLKKGDVLTIAYVDVTQHPEESVIDCRRRRRIELARGWRFACTCERCIEEANAMTSEEKQANPEEQTKDESKVEETVKKYAAGTFEGASADGSGDVE</sequence>
<dbReference type="EMBL" id="NHTK01001156">
    <property type="protein sequence ID" value="PPR02662.1"/>
    <property type="molecule type" value="Genomic_DNA"/>
</dbReference>
<evidence type="ECO:0000256" key="6">
    <source>
        <dbReference type="ARBA" id="ARBA00022927"/>
    </source>
</evidence>
<dbReference type="SUPFAM" id="SSF47157">
    <property type="entry name" value="Mitochondrial import receptor subunit Tom20"/>
    <property type="match status" value="1"/>
</dbReference>
<protein>
    <recommendedName>
        <fullName evidence="12">SET domain-containing protein</fullName>
    </recommendedName>
</protein>
<comment type="caution">
    <text evidence="13">The sequence shown here is derived from an EMBL/GenBank/DDBJ whole genome shotgun (WGS) entry which is preliminary data.</text>
</comment>
<feature type="region of interest" description="Disordered" evidence="10">
    <location>
        <begin position="585"/>
        <end position="628"/>
    </location>
</feature>
<dbReference type="GO" id="GO:0005742">
    <property type="term" value="C:mitochondrial outer membrane translocase complex"/>
    <property type="evidence" value="ECO:0007669"/>
    <property type="project" value="InterPro"/>
</dbReference>
<comment type="subcellular location">
    <subcellularLocation>
        <location evidence="1">Mitochondrion outer membrane</location>
        <topology evidence="1">Single-pass membrane protein</topology>
    </subcellularLocation>
</comment>
<evidence type="ECO:0000259" key="12">
    <source>
        <dbReference type="Pfam" id="PF00856"/>
    </source>
</evidence>
<dbReference type="CDD" id="cd20071">
    <property type="entry name" value="SET_SMYD"/>
    <property type="match status" value="1"/>
</dbReference>
<dbReference type="GO" id="GO:0030943">
    <property type="term" value="F:mitochondrion targeting sequence binding"/>
    <property type="evidence" value="ECO:0007669"/>
    <property type="project" value="TreeGrafter"/>
</dbReference>
<dbReference type="OrthoDB" id="2154253at2759"/>
<name>A0A409YI45_9AGAR</name>
<dbReference type="AlphaFoldDB" id="A0A409YI45"/>
<keyword evidence="3" id="KW-0813">Transport</keyword>
<gene>
    <name evidence="13" type="ORF">CVT24_002145</name>
</gene>
<dbReference type="Pfam" id="PF02064">
    <property type="entry name" value="MAS20"/>
    <property type="match status" value="1"/>
</dbReference>
<dbReference type="Proteomes" id="UP000284842">
    <property type="component" value="Unassembled WGS sequence"/>
</dbReference>